<evidence type="ECO:0000313" key="1">
    <source>
        <dbReference type="EMBL" id="CAG8476378.1"/>
    </source>
</evidence>
<dbReference type="AlphaFoldDB" id="A0A9N8WA71"/>
<sequence>MVDNIPLPSVEEVYEWIPDNVITFLESYRKELYLEDQDIKTIRDNRVTGATFLKLTLGKLLSYPYKFPGRPAELIADLINKIKDKEPEQKTVKTLEDIIEIILKDVMPNSLKQSDGLKMPLKDRDFAEAMTAIASNVSNNLKSLTAKTDFYILVSGGAPGIGKTRFGQELFDFIQTRGVIPTVNNRRPHFKYLHLDFGSSIKLDKFDYQLSTTVIIGLRIAYEFFIARKYEIEFQLFRERALPYIDTFKVESVFESIRKKPSIQNTHQLFSMNNDLAIFMLGPPKYTFVQTFLSGTAPQAVIATKEESNVSFKFVKCPMLSITSMIQIVDYYAEKFDTETFDKWRLCYRFLQLIKDTGGLPRALQLLLDVCFHDYNNCEEEFFLTIHKQFYNDIFNTIVEKLNTLYNIREFVKHNKRLTLELIHYCIEEIPVSTNECLDPNNNINTIENLETDSHIILKRYNDAFDQFLIKMPFFYICIYNDILHIIQEWEQSVANYGAFRTNLFIKRGMQTLRLQELYRGAYGKNSTLDIVVRLKKLSVCQASEQFLSKLTKETDTQIIDWKDGNVLFINCKSGQFGDSFVVREVVDGSKLLIIEQECWDYNSQEFTLYQVLEKSIKNIENVLRSKSPDGLLQYTPIIIFYTTQPYSGDPSELPDRCLLIAKGNFSTYFGPVFSSHAMFSLTRDINPNFSDPERMGSIIFDVNDQTAQDIVSKRPYHNEEEFYTKHPRIKRQHIKLSLYPFDLNIN</sequence>
<gene>
    <name evidence="1" type="ORF">DERYTH_LOCUS1707</name>
</gene>
<evidence type="ECO:0000313" key="2">
    <source>
        <dbReference type="Proteomes" id="UP000789405"/>
    </source>
</evidence>
<protein>
    <submittedName>
        <fullName evidence="1">14477_t:CDS:1</fullName>
    </submittedName>
</protein>
<dbReference type="OrthoDB" id="2315391at2759"/>
<comment type="caution">
    <text evidence="1">The sequence shown here is derived from an EMBL/GenBank/DDBJ whole genome shotgun (WGS) entry which is preliminary data.</text>
</comment>
<name>A0A9N8WA71_9GLOM</name>
<dbReference type="InterPro" id="IPR013761">
    <property type="entry name" value="SAM/pointed_sf"/>
</dbReference>
<organism evidence="1 2">
    <name type="scientific">Dentiscutata erythropus</name>
    <dbReference type="NCBI Taxonomy" id="1348616"/>
    <lineage>
        <taxon>Eukaryota</taxon>
        <taxon>Fungi</taxon>
        <taxon>Fungi incertae sedis</taxon>
        <taxon>Mucoromycota</taxon>
        <taxon>Glomeromycotina</taxon>
        <taxon>Glomeromycetes</taxon>
        <taxon>Diversisporales</taxon>
        <taxon>Gigasporaceae</taxon>
        <taxon>Dentiscutata</taxon>
    </lineage>
</organism>
<accession>A0A9N8WA71</accession>
<dbReference type="Gene3D" id="1.10.150.50">
    <property type="entry name" value="Transcription Factor, Ets-1"/>
    <property type="match status" value="1"/>
</dbReference>
<keyword evidence="2" id="KW-1185">Reference proteome</keyword>
<dbReference type="EMBL" id="CAJVPY010000493">
    <property type="protein sequence ID" value="CAG8476378.1"/>
    <property type="molecule type" value="Genomic_DNA"/>
</dbReference>
<reference evidence="1" key="1">
    <citation type="submission" date="2021-06" db="EMBL/GenBank/DDBJ databases">
        <authorList>
            <person name="Kallberg Y."/>
            <person name="Tangrot J."/>
            <person name="Rosling A."/>
        </authorList>
    </citation>
    <scope>NUCLEOTIDE SEQUENCE</scope>
    <source>
        <strain evidence="1">MA453B</strain>
    </source>
</reference>
<proteinExistence type="predicted"/>
<dbReference type="Proteomes" id="UP000789405">
    <property type="component" value="Unassembled WGS sequence"/>
</dbReference>